<evidence type="ECO:0000256" key="15">
    <source>
        <dbReference type="ARBA" id="ARBA00022989"/>
    </source>
</evidence>
<dbReference type="InterPro" id="IPR024571">
    <property type="entry name" value="ERAP1-like_C_dom"/>
</dbReference>
<keyword evidence="9 23" id="KW-0812">Transmembrane</keyword>
<evidence type="ECO:0000259" key="26">
    <source>
        <dbReference type="Pfam" id="PF17900"/>
    </source>
</evidence>
<dbReference type="AlphaFoldDB" id="A0A7I8VML9"/>
<reference evidence="27 28" key="1">
    <citation type="submission" date="2020-08" db="EMBL/GenBank/DDBJ databases">
        <authorList>
            <person name="Hejnol A."/>
        </authorList>
    </citation>
    <scope>NUCLEOTIDE SEQUENCE [LARGE SCALE GENOMIC DNA]</scope>
</reference>
<evidence type="ECO:0000256" key="1">
    <source>
        <dbReference type="ARBA" id="ARBA00001703"/>
    </source>
</evidence>
<keyword evidence="8" id="KW-0645">Protease</keyword>
<keyword evidence="18" id="KW-1015">Disulfide bond</keyword>
<evidence type="ECO:0000256" key="2">
    <source>
        <dbReference type="ARBA" id="ARBA00004401"/>
    </source>
</evidence>
<gene>
    <name evidence="27" type="ORF">DGYR_LOCUS5983</name>
</gene>
<accession>A0A7I8VML9</accession>
<dbReference type="Gene3D" id="2.60.40.1910">
    <property type="match status" value="1"/>
</dbReference>
<feature type="transmembrane region" description="Helical" evidence="23">
    <location>
        <begin position="26"/>
        <end position="49"/>
    </location>
</feature>
<keyword evidence="14" id="KW-0735">Signal-anchor</keyword>
<dbReference type="GO" id="GO:0005886">
    <property type="term" value="C:plasma membrane"/>
    <property type="evidence" value="ECO:0007669"/>
    <property type="project" value="UniProtKB-SubCell"/>
</dbReference>
<dbReference type="SUPFAM" id="SSF63737">
    <property type="entry name" value="Leukotriene A4 hydrolase N-terminal domain"/>
    <property type="match status" value="1"/>
</dbReference>
<protein>
    <recommendedName>
        <fullName evidence="5">glutamyl aminopeptidase</fullName>
        <ecNumber evidence="5">3.4.11.7</ecNumber>
    </recommendedName>
</protein>
<evidence type="ECO:0000256" key="22">
    <source>
        <dbReference type="PIRSR" id="PIRSR634016-4"/>
    </source>
</evidence>
<keyword evidence="11" id="KW-0378">Hydrolase</keyword>
<dbReference type="Pfam" id="PF11838">
    <property type="entry name" value="ERAP1_C"/>
    <property type="match status" value="1"/>
</dbReference>
<dbReference type="Pfam" id="PF01433">
    <property type="entry name" value="Peptidase_M1"/>
    <property type="match status" value="1"/>
</dbReference>
<dbReference type="PANTHER" id="PTHR11533:SF276">
    <property type="entry name" value="GLUTAMYL AMINOPEPTIDASE"/>
    <property type="match status" value="1"/>
</dbReference>
<dbReference type="EC" id="3.4.11.7" evidence="5"/>
<keyword evidence="7" id="KW-1003">Cell membrane</keyword>
<keyword evidence="19" id="KW-0325">Glycoprotein</keyword>
<evidence type="ECO:0000256" key="14">
    <source>
        <dbReference type="ARBA" id="ARBA00022968"/>
    </source>
</evidence>
<evidence type="ECO:0000256" key="21">
    <source>
        <dbReference type="PIRSR" id="PIRSR634016-3"/>
    </source>
</evidence>
<comment type="similarity">
    <text evidence="3">Belongs to the peptidase M1 family.</text>
</comment>
<dbReference type="InterPro" id="IPR027268">
    <property type="entry name" value="Peptidase_M4/M1_CTD_sf"/>
</dbReference>
<sequence length="1001" mass="116956">MESMKFTDVDDTVVTRRNEPGIRIRTLTAFFFLLLAALLAVGVGIIVHFTTSSSGCQVNWPTTALSDLFSDEYMLQKCSVISKERKKCPKGCEYIEKIETPVKDIFDRPNDVRLPNETVPYHYKIKLQPHFYNENPKDFFFEGTSKMFFTIFENTTKQIIIHSAGLRIDKTYTKVQDDKGRDIKIADQVYDVERQWWRIELKSEMHPNNNYSIEHKFEGDLTDGLAGFYRSKYFDKKTQMTRYLATTQFQPTDARRAFPCQDEPAKKATFNITLIKKKGYTALSNTESYYERKLHDDWIEVGFKETPKMSTYLLAFIVCDFINKSQKTKNGVEIRVWARRDAIDKVDFSLDAGRKILEHFEDYFQIPFPLNKLDMIAVPDFSAGAMENWGLVTYRETTLLVDERSATSNKQRVAVIVSHELAHQWFGNLVTPAWWDDLWLNEGFASYVEYLGVDKIFPDWGMKGLFIIEDLQDVMRFDGFKNSHSIYHYVIHPRDISEIFDRISYAKGASVIRMMKDFIGEDLFLKGLTKYLKTYQYSVANHNNLWDALTNVCKEEGKYIDVAKIMNSWVRQTGYPVVKLWRDYLGSKTKLYSDQIRFLNEKNHLYDPEHNKVQKLQNSWYIPLTYRLDTSPKTERVWMNNENITIPIDRNVQWYLGNLNQSGFYRVNYDEANWNALIDQLIKDHTVFDVINRAQIIDDTFWLGRSGLIDQRLSLTAIEYLKRELGDMGYLPWKSAVRALNFFDRMLKKMPIYGNFLTYMRNLITPVYDKFGWNISKTDKHLVKYMKSTAVEVACTVEHQDCIKKAREEFEKWLIDDNYKIEADLTSVTLCVGIKFSNGSTWERVFGRFMNETSPTMKSKLMHSLSCSREPWILIKYLLGAIGSELIRNQDAVMVIHYISKNPIGGDLAWNFITQNWDDINKKLGGTLLSTNNLINSVTAALNTRVAYKQLENFAKTHKEKLGAAVRIVEYAKERTKAQIEWIDKNYDQVAAWLRDRYPFA</sequence>
<evidence type="ECO:0000259" key="25">
    <source>
        <dbReference type="Pfam" id="PF11838"/>
    </source>
</evidence>
<evidence type="ECO:0000256" key="3">
    <source>
        <dbReference type="ARBA" id="ARBA00010136"/>
    </source>
</evidence>
<dbReference type="FunFam" id="1.10.390.10:FF:000016">
    <property type="entry name" value="Glutamyl aminopeptidase"/>
    <property type="match status" value="1"/>
</dbReference>
<dbReference type="InterPro" id="IPR045357">
    <property type="entry name" value="Aminopeptidase_N-like_N"/>
</dbReference>
<comment type="subunit">
    <text evidence="4">Homodimer; disulfide-linked.</text>
</comment>
<dbReference type="GO" id="GO:0004230">
    <property type="term" value="F:glutamyl aminopeptidase activity"/>
    <property type="evidence" value="ECO:0007669"/>
    <property type="project" value="UniProtKB-EC"/>
</dbReference>
<evidence type="ECO:0000256" key="4">
    <source>
        <dbReference type="ARBA" id="ARBA00011748"/>
    </source>
</evidence>
<dbReference type="FunFam" id="2.60.40.1730:FF:000012">
    <property type="entry name" value="Aminopeptidase N"/>
    <property type="match status" value="1"/>
</dbReference>
<feature type="active site" description="Proton acceptor" evidence="20">
    <location>
        <position position="420"/>
    </location>
</feature>
<keyword evidence="13" id="KW-0106">Calcium</keyword>
<feature type="domain" description="Peptidase M1 membrane alanine aminopeptidase" evidence="24">
    <location>
        <begin position="348"/>
        <end position="569"/>
    </location>
</feature>
<feature type="binding site" evidence="21">
    <location>
        <position position="419"/>
    </location>
    <ligand>
        <name>Zn(2+)</name>
        <dbReference type="ChEBI" id="CHEBI:29105"/>
        <note>catalytic</note>
    </ligand>
</feature>
<dbReference type="FunFam" id="1.25.50.20:FF:000001">
    <property type="entry name" value="Aminopeptidase"/>
    <property type="match status" value="1"/>
</dbReference>
<dbReference type="GO" id="GO:0006508">
    <property type="term" value="P:proteolysis"/>
    <property type="evidence" value="ECO:0007669"/>
    <property type="project" value="UniProtKB-KW"/>
</dbReference>
<keyword evidence="15 23" id="KW-1133">Transmembrane helix</keyword>
<evidence type="ECO:0000256" key="9">
    <source>
        <dbReference type="ARBA" id="ARBA00022692"/>
    </source>
</evidence>
<comment type="cofactor">
    <cofactor evidence="21">
        <name>Zn(2+)</name>
        <dbReference type="ChEBI" id="CHEBI:29105"/>
    </cofactor>
    <text evidence="21">Binds 1 zinc ion per subunit.</text>
</comment>
<dbReference type="GO" id="GO:0070006">
    <property type="term" value="F:metalloaminopeptidase activity"/>
    <property type="evidence" value="ECO:0007669"/>
    <property type="project" value="TreeGrafter"/>
</dbReference>
<name>A0A7I8VML9_9ANNE</name>
<feature type="domain" description="Aminopeptidase N-like N-terminal" evidence="26">
    <location>
        <begin position="119"/>
        <end position="313"/>
    </location>
</feature>
<dbReference type="InterPro" id="IPR034016">
    <property type="entry name" value="M1_APN-typ"/>
</dbReference>
<evidence type="ECO:0000256" key="8">
    <source>
        <dbReference type="ARBA" id="ARBA00022670"/>
    </source>
</evidence>
<evidence type="ECO:0000256" key="11">
    <source>
        <dbReference type="ARBA" id="ARBA00022801"/>
    </source>
</evidence>
<evidence type="ECO:0000256" key="12">
    <source>
        <dbReference type="ARBA" id="ARBA00022833"/>
    </source>
</evidence>
<keyword evidence="16" id="KW-0482">Metalloprotease</keyword>
<dbReference type="GO" id="GO:0043171">
    <property type="term" value="P:peptide catabolic process"/>
    <property type="evidence" value="ECO:0007669"/>
    <property type="project" value="TreeGrafter"/>
</dbReference>
<feature type="domain" description="ERAP1-like C-terminal" evidence="25">
    <location>
        <begin position="654"/>
        <end position="977"/>
    </location>
</feature>
<dbReference type="Gene3D" id="2.60.40.1730">
    <property type="entry name" value="tricorn interacting facor f3 domain"/>
    <property type="match status" value="1"/>
</dbReference>
<keyword evidence="6" id="KW-0031">Aminopeptidase</keyword>
<evidence type="ECO:0000256" key="16">
    <source>
        <dbReference type="ARBA" id="ARBA00023049"/>
    </source>
</evidence>
<dbReference type="Proteomes" id="UP000549394">
    <property type="component" value="Unassembled WGS sequence"/>
</dbReference>
<dbReference type="Gene3D" id="1.10.390.10">
    <property type="entry name" value="Neutral Protease Domain 2"/>
    <property type="match status" value="1"/>
</dbReference>
<dbReference type="InterPro" id="IPR050344">
    <property type="entry name" value="Peptidase_M1_aminopeptidases"/>
</dbReference>
<evidence type="ECO:0000313" key="27">
    <source>
        <dbReference type="EMBL" id="CAD5117456.1"/>
    </source>
</evidence>
<dbReference type="GO" id="GO:0008270">
    <property type="term" value="F:zinc ion binding"/>
    <property type="evidence" value="ECO:0007669"/>
    <property type="project" value="InterPro"/>
</dbReference>
<evidence type="ECO:0000256" key="13">
    <source>
        <dbReference type="ARBA" id="ARBA00022837"/>
    </source>
</evidence>
<evidence type="ECO:0000256" key="17">
    <source>
        <dbReference type="ARBA" id="ARBA00023136"/>
    </source>
</evidence>
<dbReference type="GO" id="GO:0042277">
    <property type="term" value="F:peptide binding"/>
    <property type="evidence" value="ECO:0007669"/>
    <property type="project" value="TreeGrafter"/>
</dbReference>
<evidence type="ECO:0000256" key="23">
    <source>
        <dbReference type="SAM" id="Phobius"/>
    </source>
</evidence>
<dbReference type="SUPFAM" id="SSF55486">
    <property type="entry name" value="Metalloproteases ('zincins'), catalytic domain"/>
    <property type="match status" value="1"/>
</dbReference>
<dbReference type="Gene3D" id="1.25.50.20">
    <property type="match status" value="1"/>
</dbReference>
<comment type="subcellular location">
    <subcellularLocation>
        <location evidence="2">Cell membrane</location>
        <topology evidence="2">Single-pass type II membrane protein</topology>
    </subcellularLocation>
</comment>
<dbReference type="GO" id="GO:0005615">
    <property type="term" value="C:extracellular space"/>
    <property type="evidence" value="ECO:0007669"/>
    <property type="project" value="TreeGrafter"/>
</dbReference>
<dbReference type="EMBL" id="CAJFCJ010000007">
    <property type="protein sequence ID" value="CAD5117456.1"/>
    <property type="molecule type" value="Genomic_DNA"/>
</dbReference>
<evidence type="ECO:0000256" key="7">
    <source>
        <dbReference type="ARBA" id="ARBA00022475"/>
    </source>
</evidence>
<dbReference type="PANTHER" id="PTHR11533">
    <property type="entry name" value="PROTEASE M1 ZINC METALLOPROTEASE"/>
    <property type="match status" value="1"/>
</dbReference>
<evidence type="ECO:0000256" key="18">
    <source>
        <dbReference type="ARBA" id="ARBA00023157"/>
    </source>
</evidence>
<evidence type="ECO:0000259" key="24">
    <source>
        <dbReference type="Pfam" id="PF01433"/>
    </source>
</evidence>
<dbReference type="InterPro" id="IPR014782">
    <property type="entry name" value="Peptidase_M1_dom"/>
</dbReference>
<feature type="binding site" evidence="21">
    <location>
        <position position="442"/>
    </location>
    <ligand>
        <name>Zn(2+)</name>
        <dbReference type="ChEBI" id="CHEBI:29105"/>
        <note>catalytic</note>
    </ligand>
</feature>
<dbReference type="GO" id="GO:0005737">
    <property type="term" value="C:cytoplasm"/>
    <property type="evidence" value="ECO:0007669"/>
    <property type="project" value="TreeGrafter"/>
</dbReference>
<dbReference type="PRINTS" id="PR00756">
    <property type="entry name" value="ALADIPTASE"/>
</dbReference>
<dbReference type="InterPro" id="IPR001930">
    <property type="entry name" value="Peptidase_M1"/>
</dbReference>
<comment type="catalytic activity">
    <reaction evidence="1">
        <text>Release of N-terminal glutamate (and to a lesser extent aspartate) from a peptide.</text>
        <dbReference type="EC" id="3.4.11.7"/>
    </reaction>
</comment>
<evidence type="ECO:0000256" key="5">
    <source>
        <dbReference type="ARBA" id="ARBA00012567"/>
    </source>
</evidence>
<keyword evidence="17 23" id="KW-0472">Membrane</keyword>
<dbReference type="CDD" id="cd09601">
    <property type="entry name" value="M1_APN-Q_like"/>
    <property type="match status" value="1"/>
</dbReference>
<keyword evidence="10 21" id="KW-0479">Metal-binding</keyword>
<keyword evidence="28" id="KW-1185">Reference proteome</keyword>
<evidence type="ECO:0000313" key="28">
    <source>
        <dbReference type="Proteomes" id="UP000549394"/>
    </source>
</evidence>
<dbReference type="InterPro" id="IPR042097">
    <property type="entry name" value="Aminopeptidase_N-like_N_sf"/>
</dbReference>
<proteinExistence type="inferred from homology"/>
<comment type="caution">
    <text evidence="27">The sequence shown here is derived from an EMBL/GenBank/DDBJ whole genome shotgun (WGS) entry which is preliminary data.</text>
</comment>
<dbReference type="Pfam" id="PF17900">
    <property type="entry name" value="Peptidase_M1_N"/>
    <property type="match status" value="1"/>
</dbReference>
<dbReference type="OrthoDB" id="510539at2759"/>
<evidence type="ECO:0000256" key="6">
    <source>
        <dbReference type="ARBA" id="ARBA00022438"/>
    </source>
</evidence>
<keyword evidence="12 21" id="KW-0862">Zinc</keyword>
<evidence type="ECO:0000256" key="19">
    <source>
        <dbReference type="ARBA" id="ARBA00023180"/>
    </source>
</evidence>
<organism evidence="27 28">
    <name type="scientific">Dimorphilus gyrociliatus</name>
    <dbReference type="NCBI Taxonomy" id="2664684"/>
    <lineage>
        <taxon>Eukaryota</taxon>
        <taxon>Metazoa</taxon>
        <taxon>Spiralia</taxon>
        <taxon>Lophotrochozoa</taxon>
        <taxon>Annelida</taxon>
        <taxon>Polychaeta</taxon>
        <taxon>Polychaeta incertae sedis</taxon>
        <taxon>Dinophilidae</taxon>
        <taxon>Dimorphilus</taxon>
    </lineage>
</organism>
<evidence type="ECO:0000256" key="20">
    <source>
        <dbReference type="PIRSR" id="PIRSR634016-1"/>
    </source>
</evidence>
<feature type="site" description="Transition state stabilizer" evidence="22">
    <location>
        <position position="505"/>
    </location>
</feature>
<evidence type="ECO:0000256" key="10">
    <source>
        <dbReference type="ARBA" id="ARBA00022723"/>
    </source>
</evidence>
<feature type="binding site" evidence="21">
    <location>
        <position position="423"/>
    </location>
    <ligand>
        <name>Zn(2+)</name>
        <dbReference type="ChEBI" id="CHEBI:29105"/>
        <note>catalytic</note>
    </ligand>
</feature>